<dbReference type="AlphaFoldDB" id="A0A0C3Q4I5"/>
<feature type="domain" description="Protein kinase" evidence="4">
    <location>
        <begin position="71"/>
        <end position="346"/>
    </location>
</feature>
<dbReference type="PANTHER" id="PTHR44329">
    <property type="entry name" value="SERINE/THREONINE-PROTEIN KINASE TNNI3K-RELATED"/>
    <property type="match status" value="1"/>
</dbReference>
<evidence type="ECO:0000313" key="6">
    <source>
        <dbReference type="Proteomes" id="UP000054248"/>
    </source>
</evidence>
<dbReference type="HOGENOM" id="CLU_776576_0_0_1"/>
<dbReference type="InterPro" id="IPR051681">
    <property type="entry name" value="Ser/Thr_Kinases-Pseudokinases"/>
</dbReference>
<reference evidence="5 6" key="1">
    <citation type="submission" date="2014-04" db="EMBL/GenBank/DDBJ databases">
        <authorList>
            <consortium name="DOE Joint Genome Institute"/>
            <person name="Kuo A."/>
            <person name="Girlanda M."/>
            <person name="Perotto S."/>
            <person name="Kohler A."/>
            <person name="Nagy L.G."/>
            <person name="Floudas D."/>
            <person name="Copeland A."/>
            <person name="Barry K.W."/>
            <person name="Cichocki N."/>
            <person name="Veneault-Fourrey C."/>
            <person name="LaButti K."/>
            <person name="Lindquist E.A."/>
            <person name="Lipzen A."/>
            <person name="Lundell T."/>
            <person name="Morin E."/>
            <person name="Murat C."/>
            <person name="Sun H."/>
            <person name="Tunlid A."/>
            <person name="Henrissat B."/>
            <person name="Grigoriev I.V."/>
            <person name="Hibbett D.S."/>
            <person name="Martin F."/>
            <person name="Nordberg H.P."/>
            <person name="Cantor M.N."/>
            <person name="Hua S.X."/>
        </authorList>
    </citation>
    <scope>NUCLEOTIDE SEQUENCE [LARGE SCALE GENOMIC DNA]</scope>
    <source>
        <strain evidence="5 6">MUT 4182</strain>
    </source>
</reference>
<reference evidence="6" key="2">
    <citation type="submission" date="2015-01" db="EMBL/GenBank/DDBJ databases">
        <title>Evolutionary Origins and Diversification of the Mycorrhizal Mutualists.</title>
        <authorList>
            <consortium name="DOE Joint Genome Institute"/>
            <consortium name="Mycorrhizal Genomics Consortium"/>
            <person name="Kohler A."/>
            <person name="Kuo A."/>
            <person name="Nagy L.G."/>
            <person name="Floudas D."/>
            <person name="Copeland A."/>
            <person name="Barry K.W."/>
            <person name="Cichocki N."/>
            <person name="Veneault-Fourrey C."/>
            <person name="LaButti K."/>
            <person name="Lindquist E.A."/>
            <person name="Lipzen A."/>
            <person name="Lundell T."/>
            <person name="Morin E."/>
            <person name="Murat C."/>
            <person name="Riley R."/>
            <person name="Ohm R."/>
            <person name="Sun H."/>
            <person name="Tunlid A."/>
            <person name="Henrissat B."/>
            <person name="Grigoriev I.V."/>
            <person name="Hibbett D.S."/>
            <person name="Martin F."/>
        </authorList>
    </citation>
    <scope>NUCLEOTIDE SEQUENCE [LARGE SCALE GENOMIC DNA]</scope>
    <source>
        <strain evidence="6">MUT 4182</strain>
    </source>
</reference>
<gene>
    <name evidence="5" type="ORF">M407DRAFT_32126</name>
</gene>
<dbReference type="OrthoDB" id="544350at2759"/>
<evidence type="ECO:0000313" key="5">
    <source>
        <dbReference type="EMBL" id="KIO18211.1"/>
    </source>
</evidence>
<dbReference type="InterPro" id="IPR011009">
    <property type="entry name" value="Kinase-like_dom_sf"/>
</dbReference>
<dbReference type="GO" id="GO:0005524">
    <property type="term" value="F:ATP binding"/>
    <property type="evidence" value="ECO:0007669"/>
    <property type="project" value="UniProtKB-KW"/>
</dbReference>
<dbReference type="InterPro" id="IPR000719">
    <property type="entry name" value="Prot_kinase_dom"/>
</dbReference>
<evidence type="ECO:0000259" key="4">
    <source>
        <dbReference type="PROSITE" id="PS50011"/>
    </source>
</evidence>
<evidence type="ECO:0000256" key="2">
    <source>
        <dbReference type="ARBA" id="ARBA00022840"/>
    </source>
</evidence>
<keyword evidence="6" id="KW-1185">Reference proteome</keyword>
<keyword evidence="2" id="KW-0067">ATP-binding</keyword>
<dbReference type="EMBL" id="KN823304">
    <property type="protein sequence ID" value="KIO18211.1"/>
    <property type="molecule type" value="Genomic_DNA"/>
</dbReference>
<protein>
    <recommendedName>
        <fullName evidence="4">Protein kinase domain-containing protein</fullName>
    </recommendedName>
</protein>
<dbReference type="GO" id="GO:0097527">
    <property type="term" value="P:necroptotic signaling pathway"/>
    <property type="evidence" value="ECO:0007669"/>
    <property type="project" value="TreeGrafter"/>
</dbReference>
<dbReference type="SUPFAM" id="SSF56112">
    <property type="entry name" value="Protein kinase-like (PK-like)"/>
    <property type="match status" value="1"/>
</dbReference>
<evidence type="ECO:0000256" key="1">
    <source>
        <dbReference type="ARBA" id="ARBA00022741"/>
    </source>
</evidence>
<sequence>MGLCLSSPKPAKKRAGPRTVKPAPLGPATASAKDSFPLSEPKSPRGVPGPYHPGITYPTRSVSPNEQLDYTSRVTIKGHANTGHKLLNSYAGEIPIGKETVQVTVKALRKIGSGSSDTDFTKWTEAVRQRLKGEISVWKKVDGPGSLVPYIGIATVDDVPAVLTQFVDGTSATEYTERLSVADIRPLILEFADALKSLHSQQLRHGSIEPQHFIVDKKGKAKLTGFAFDRMVEEELEKLRPVEEYRRSARYTPPETLEGKPTNDKSDVYSFACVALELMTRNQPFHTTKKEEAVIGLVLGGKPQLVKDYAPLEDDPWFVSLERCLTKDVEARPSMAEVYDELSGILKNQTQPSTGHL</sequence>
<feature type="region of interest" description="Disordered" evidence="3">
    <location>
        <begin position="1"/>
        <end position="64"/>
    </location>
</feature>
<evidence type="ECO:0000256" key="3">
    <source>
        <dbReference type="SAM" id="MobiDB-lite"/>
    </source>
</evidence>
<dbReference type="PROSITE" id="PS50011">
    <property type="entry name" value="PROTEIN_KINASE_DOM"/>
    <property type="match status" value="1"/>
</dbReference>
<dbReference type="Proteomes" id="UP000054248">
    <property type="component" value="Unassembled WGS sequence"/>
</dbReference>
<name>A0A0C3Q4I5_9AGAM</name>
<dbReference type="PANTHER" id="PTHR44329:SF298">
    <property type="entry name" value="MIXED LINEAGE KINASE DOMAIN-LIKE PROTEIN"/>
    <property type="match status" value="1"/>
</dbReference>
<dbReference type="Gene3D" id="1.10.510.10">
    <property type="entry name" value="Transferase(Phosphotransferase) domain 1"/>
    <property type="match status" value="1"/>
</dbReference>
<accession>A0A0C3Q4I5</accession>
<keyword evidence="1" id="KW-0547">Nucleotide-binding</keyword>
<proteinExistence type="predicted"/>
<dbReference type="STRING" id="1051891.A0A0C3Q4I5"/>
<dbReference type="Pfam" id="PF00069">
    <property type="entry name" value="Pkinase"/>
    <property type="match status" value="1"/>
</dbReference>
<organism evidence="5 6">
    <name type="scientific">Tulasnella calospora MUT 4182</name>
    <dbReference type="NCBI Taxonomy" id="1051891"/>
    <lineage>
        <taxon>Eukaryota</taxon>
        <taxon>Fungi</taxon>
        <taxon>Dikarya</taxon>
        <taxon>Basidiomycota</taxon>
        <taxon>Agaricomycotina</taxon>
        <taxon>Agaricomycetes</taxon>
        <taxon>Cantharellales</taxon>
        <taxon>Tulasnellaceae</taxon>
        <taxon>Tulasnella</taxon>
    </lineage>
</organism>
<dbReference type="GO" id="GO:0004672">
    <property type="term" value="F:protein kinase activity"/>
    <property type="evidence" value="ECO:0007669"/>
    <property type="project" value="InterPro"/>
</dbReference>